<dbReference type="RefSeq" id="WP_394838645.1">
    <property type="nucleotide sequence ID" value="NZ_CP089929.1"/>
</dbReference>
<evidence type="ECO:0000313" key="2">
    <source>
        <dbReference type="Proteomes" id="UP001374803"/>
    </source>
</evidence>
<name>A0ABZ2LGR9_9BACT</name>
<dbReference type="PROSITE" id="PS51257">
    <property type="entry name" value="PROKAR_LIPOPROTEIN"/>
    <property type="match status" value="1"/>
</dbReference>
<evidence type="ECO:0000313" key="1">
    <source>
        <dbReference type="EMBL" id="WXB08971.1"/>
    </source>
</evidence>
<sequence>MHIFKSVLLMGSMAFVGIFGCANDPAEQQARGEVTSIDSSLQDVVATYFRFDVLGDNPSEYAPRSFVAAREFANEDQFGRWHIEASSRMEDEQANQYATISTTRTIGTFHCDAKHVVAVAVWYGWNGVRHISATRNMDCEITVTGIDPASGLVEGTAHGTLQFQGQSMPFSVEFAVHDFSVPPAG</sequence>
<keyword evidence="2" id="KW-1185">Reference proteome</keyword>
<reference evidence="1" key="1">
    <citation type="submission" date="2021-12" db="EMBL/GenBank/DDBJ databases">
        <title>Discovery of the Pendulisporaceae a myxobacterial family with distinct sporulation behavior and unique specialized metabolism.</title>
        <authorList>
            <person name="Garcia R."/>
            <person name="Popoff A."/>
            <person name="Bader C.D."/>
            <person name="Loehr J."/>
            <person name="Walesch S."/>
            <person name="Walt C."/>
            <person name="Boldt J."/>
            <person name="Bunk B."/>
            <person name="Haeckl F.J.F.P.J."/>
            <person name="Gunesch A.P."/>
            <person name="Birkelbach J."/>
            <person name="Nuebel U."/>
            <person name="Pietschmann T."/>
            <person name="Bach T."/>
            <person name="Mueller R."/>
        </authorList>
    </citation>
    <scope>NUCLEOTIDE SEQUENCE</scope>
    <source>
        <strain evidence="1">MSr11367</strain>
    </source>
</reference>
<evidence type="ECO:0008006" key="3">
    <source>
        <dbReference type="Google" id="ProtNLM"/>
    </source>
</evidence>
<organism evidence="1 2">
    <name type="scientific">Pendulispora rubella</name>
    <dbReference type="NCBI Taxonomy" id="2741070"/>
    <lineage>
        <taxon>Bacteria</taxon>
        <taxon>Pseudomonadati</taxon>
        <taxon>Myxococcota</taxon>
        <taxon>Myxococcia</taxon>
        <taxon>Myxococcales</taxon>
        <taxon>Sorangiineae</taxon>
        <taxon>Pendulisporaceae</taxon>
        <taxon>Pendulispora</taxon>
    </lineage>
</organism>
<dbReference type="Proteomes" id="UP001374803">
    <property type="component" value="Chromosome"/>
</dbReference>
<gene>
    <name evidence="1" type="ORF">LVJ94_17260</name>
</gene>
<protein>
    <recommendedName>
        <fullName evidence="3">Lipoprotein</fullName>
    </recommendedName>
</protein>
<accession>A0ABZ2LGR9</accession>
<dbReference type="EMBL" id="CP089983">
    <property type="protein sequence ID" value="WXB08971.1"/>
    <property type="molecule type" value="Genomic_DNA"/>
</dbReference>
<proteinExistence type="predicted"/>